<dbReference type="InterPro" id="IPR003591">
    <property type="entry name" value="Leu-rich_rpt_typical-subtyp"/>
</dbReference>
<feature type="signal peptide" evidence="12">
    <location>
        <begin position="1"/>
        <end position="25"/>
    </location>
</feature>
<keyword evidence="3" id="KW-1003">Cell membrane</keyword>
<evidence type="ECO:0000259" key="13">
    <source>
        <dbReference type="Pfam" id="PF08263"/>
    </source>
</evidence>
<feature type="chain" id="PRO_5029891769" evidence="12">
    <location>
        <begin position="26"/>
        <end position="365"/>
    </location>
</feature>
<name>A0A7J7DU67_TRIWF</name>
<evidence type="ECO:0000256" key="7">
    <source>
        <dbReference type="ARBA" id="ARBA00022729"/>
    </source>
</evidence>
<evidence type="ECO:0000256" key="5">
    <source>
        <dbReference type="ARBA" id="ARBA00022614"/>
    </source>
</evidence>
<evidence type="ECO:0000256" key="9">
    <source>
        <dbReference type="ARBA" id="ARBA00022989"/>
    </source>
</evidence>
<evidence type="ECO:0000256" key="12">
    <source>
        <dbReference type="SAM" id="SignalP"/>
    </source>
</evidence>
<feature type="domain" description="Leucine-rich repeat-containing N-terminal plant-type" evidence="13">
    <location>
        <begin position="34"/>
        <end position="74"/>
    </location>
</feature>
<comment type="similarity">
    <text evidence="11">Belongs to the polygalacturonase-inhibiting protein family.</text>
</comment>
<comment type="subcellular location">
    <subcellularLocation>
        <location evidence="2">Cell membrane</location>
    </subcellularLocation>
    <subcellularLocation>
        <location evidence="1">Secreted</location>
        <location evidence="1">Cell wall</location>
    </subcellularLocation>
</comment>
<dbReference type="Pfam" id="PF08263">
    <property type="entry name" value="LRRNT_2"/>
    <property type="match status" value="1"/>
</dbReference>
<keyword evidence="7 12" id="KW-0732">Signal</keyword>
<evidence type="ECO:0000256" key="2">
    <source>
        <dbReference type="ARBA" id="ARBA00004236"/>
    </source>
</evidence>
<dbReference type="Proteomes" id="UP000593562">
    <property type="component" value="Unassembled WGS sequence"/>
</dbReference>
<dbReference type="GO" id="GO:0005886">
    <property type="term" value="C:plasma membrane"/>
    <property type="evidence" value="ECO:0007669"/>
    <property type="project" value="UniProtKB-SubCell"/>
</dbReference>
<dbReference type="SMART" id="SM00369">
    <property type="entry name" value="LRR_TYP"/>
    <property type="match status" value="5"/>
</dbReference>
<accession>A0A7J7DU67</accession>
<dbReference type="PANTHER" id="PTHR48004:SF42">
    <property type="entry name" value="PROTEIN TOO MANY MOUTHS-RELATED"/>
    <property type="match status" value="1"/>
</dbReference>
<evidence type="ECO:0000256" key="4">
    <source>
        <dbReference type="ARBA" id="ARBA00022512"/>
    </source>
</evidence>
<evidence type="ECO:0000256" key="8">
    <source>
        <dbReference type="ARBA" id="ARBA00022737"/>
    </source>
</evidence>
<dbReference type="FunFam" id="3.80.10.10:FF:000400">
    <property type="entry name" value="Nuclear pore complex protein NUP107"/>
    <property type="match status" value="1"/>
</dbReference>
<protein>
    <submittedName>
        <fullName evidence="14">Leucine-rich repeat (LRR) family protein</fullName>
    </submittedName>
</protein>
<reference evidence="14 15" key="1">
    <citation type="journal article" date="2020" name="Nat. Commun.">
        <title>Genome of Tripterygium wilfordii and identification of cytochrome P450 involved in triptolide biosynthesis.</title>
        <authorList>
            <person name="Tu L."/>
            <person name="Su P."/>
            <person name="Zhang Z."/>
            <person name="Gao L."/>
            <person name="Wang J."/>
            <person name="Hu T."/>
            <person name="Zhou J."/>
            <person name="Zhang Y."/>
            <person name="Zhao Y."/>
            <person name="Liu Y."/>
            <person name="Song Y."/>
            <person name="Tong Y."/>
            <person name="Lu Y."/>
            <person name="Yang J."/>
            <person name="Xu C."/>
            <person name="Jia M."/>
            <person name="Peters R.J."/>
            <person name="Huang L."/>
            <person name="Gao W."/>
        </authorList>
    </citation>
    <scope>NUCLEOTIDE SEQUENCE [LARGE SCALE GENOMIC DNA]</scope>
    <source>
        <strain evidence="15">cv. XIE 37</strain>
        <tissue evidence="14">Leaf</tissue>
    </source>
</reference>
<sequence>MQILKWVFKLFFIYSSFNVFSGMQAQRSPIVCSEADRASLLGFKAKIVMDTTEILSSWVGTDCCGGDWEGVECNPTGRVTGLKLQRPDRGAATGSGMYMKGTLSPSLGALQFLEMLVISGMKHIAGPIPDSLSNLTHLTTLVLEDNSLEGNIPLGLGHLSSLKALSLSGNQLRGQIDPSLGNFRNLNLLNLARNSFSGPIPSTFISFISLQSLDLSFNLFTGYIPDFVGQFQNLTYLDLSNNLLSGQVPISMFSLASLSDLSLSHNQLTGTIPDQIVGLKSLTSLQFCENRFIGQIPESISRLQNLWNLNLSRNGFIDPLPVIPVRGLPSLLSIDLSHNNLSLGPSFSVVNRPVRDRFLELFRPI</sequence>
<keyword evidence="4" id="KW-0964">Secreted</keyword>
<keyword evidence="8" id="KW-0677">Repeat</keyword>
<gene>
    <name evidence="14" type="ORF">HS088_TW03G00169</name>
</gene>
<dbReference type="AlphaFoldDB" id="A0A7J7DU67"/>
<keyword evidence="15" id="KW-1185">Reference proteome</keyword>
<keyword evidence="5" id="KW-0433">Leucine-rich repeat</keyword>
<dbReference type="Gene3D" id="3.80.10.10">
    <property type="entry name" value="Ribonuclease Inhibitor"/>
    <property type="match status" value="3"/>
</dbReference>
<dbReference type="InterPro" id="IPR001611">
    <property type="entry name" value="Leu-rich_rpt"/>
</dbReference>
<keyword evidence="4" id="KW-0134">Cell wall</keyword>
<dbReference type="SUPFAM" id="SSF52058">
    <property type="entry name" value="L domain-like"/>
    <property type="match status" value="1"/>
</dbReference>
<dbReference type="InterPro" id="IPR032675">
    <property type="entry name" value="LRR_dom_sf"/>
</dbReference>
<proteinExistence type="inferred from homology"/>
<dbReference type="PANTHER" id="PTHR48004">
    <property type="entry name" value="OS01G0149700 PROTEIN"/>
    <property type="match status" value="1"/>
</dbReference>
<evidence type="ECO:0000313" key="15">
    <source>
        <dbReference type="Proteomes" id="UP000593562"/>
    </source>
</evidence>
<evidence type="ECO:0000256" key="10">
    <source>
        <dbReference type="ARBA" id="ARBA00023136"/>
    </source>
</evidence>
<keyword evidence="6" id="KW-0812">Transmembrane</keyword>
<dbReference type="FunCoup" id="A0A7J7DU67">
    <property type="interactions" value="866"/>
</dbReference>
<comment type="caution">
    <text evidence="14">The sequence shown here is derived from an EMBL/GenBank/DDBJ whole genome shotgun (WGS) entry which is preliminary data.</text>
</comment>
<dbReference type="InterPro" id="IPR013210">
    <property type="entry name" value="LRR_N_plant-typ"/>
</dbReference>
<evidence type="ECO:0000256" key="3">
    <source>
        <dbReference type="ARBA" id="ARBA00022475"/>
    </source>
</evidence>
<evidence type="ECO:0000256" key="6">
    <source>
        <dbReference type="ARBA" id="ARBA00022692"/>
    </source>
</evidence>
<dbReference type="Pfam" id="PF13855">
    <property type="entry name" value="LRR_8"/>
    <property type="match status" value="1"/>
</dbReference>
<organism evidence="14 15">
    <name type="scientific">Tripterygium wilfordii</name>
    <name type="common">Thunder God vine</name>
    <dbReference type="NCBI Taxonomy" id="458696"/>
    <lineage>
        <taxon>Eukaryota</taxon>
        <taxon>Viridiplantae</taxon>
        <taxon>Streptophyta</taxon>
        <taxon>Embryophyta</taxon>
        <taxon>Tracheophyta</taxon>
        <taxon>Spermatophyta</taxon>
        <taxon>Magnoliopsida</taxon>
        <taxon>eudicotyledons</taxon>
        <taxon>Gunneridae</taxon>
        <taxon>Pentapetalae</taxon>
        <taxon>rosids</taxon>
        <taxon>fabids</taxon>
        <taxon>Celastrales</taxon>
        <taxon>Celastraceae</taxon>
        <taxon>Tripterygium</taxon>
    </lineage>
</organism>
<keyword evidence="9" id="KW-1133">Transmembrane helix</keyword>
<keyword evidence="10" id="KW-0472">Membrane</keyword>
<dbReference type="FunFam" id="3.80.10.10:FF:000299">
    <property type="entry name" value="Piriformospora indica-insensitive protein 2"/>
    <property type="match status" value="1"/>
</dbReference>
<dbReference type="PRINTS" id="PR00019">
    <property type="entry name" value="LEURICHRPT"/>
</dbReference>
<evidence type="ECO:0000313" key="14">
    <source>
        <dbReference type="EMBL" id="KAF5749843.1"/>
    </source>
</evidence>
<evidence type="ECO:0000256" key="1">
    <source>
        <dbReference type="ARBA" id="ARBA00004191"/>
    </source>
</evidence>
<dbReference type="EMBL" id="JAAARO010000003">
    <property type="protein sequence ID" value="KAF5749843.1"/>
    <property type="molecule type" value="Genomic_DNA"/>
</dbReference>
<dbReference type="InterPro" id="IPR052941">
    <property type="entry name" value="StomDev_PlantInt_Reg"/>
</dbReference>
<evidence type="ECO:0000256" key="11">
    <source>
        <dbReference type="ARBA" id="ARBA00038043"/>
    </source>
</evidence>
<dbReference type="Pfam" id="PF00560">
    <property type="entry name" value="LRR_1"/>
    <property type="match status" value="4"/>
</dbReference>
<dbReference type="InParanoid" id="A0A7J7DU67"/>